<dbReference type="AlphaFoldDB" id="A0A9N9C8A7"/>
<protein>
    <submittedName>
        <fullName evidence="1">9038_t:CDS:1</fullName>
    </submittedName>
</protein>
<sequence>MAVAIKIFDFSLRERGVHYCWICDERSRKLKESVSENVLNDEQDWTKVLNRIIPDEGQSVTQKPFSSYNFQKVKDLFGLTVDCYLNLSCIEIKTLEISEDVRNHAFGQSTVQAHASMQPDTKKRVEWLITKVKSEELPINKKLLNHVDLIEPVKELFKQIKWIFD</sequence>
<dbReference type="OrthoDB" id="2374531at2759"/>
<organism evidence="1 2">
    <name type="scientific">Diversispora eburnea</name>
    <dbReference type="NCBI Taxonomy" id="1213867"/>
    <lineage>
        <taxon>Eukaryota</taxon>
        <taxon>Fungi</taxon>
        <taxon>Fungi incertae sedis</taxon>
        <taxon>Mucoromycota</taxon>
        <taxon>Glomeromycotina</taxon>
        <taxon>Glomeromycetes</taxon>
        <taxon>Diversisporales</taxon>
        <taxon>Diversisporaceae</taxon>
        <taxon>Diversispora</taxon>
    </lineage>
</organism>
<name>A0A9N9C8A7_9GLOM</name>
<dbReference type="Proteomes" id="UP000789706">
    <property type="component" value="Unassembled WGS sequence"/>
</dbReference>
<gene>
    <name evidence="1" type="ORF">DEBURN_LOCUS9140</name>
</gene>
<evidence type="ECO:0000313" key="1">
    <source>
        <dbReference type="EMBL" id="CAG8592761.1"/>
    </source>
</evidence>
<reference evidence="1" key="1">
    <citation type="submission" date="2021-06" db="EMBL/GenBank/DDBJ databases">
        <authorList>
            <person name="Kallberg Y."/>
            <person name="Tangrot J."/>
            <person name="Rosling A."/>
        </authorList>
    </citation>
    <scope>NUCLEOTIDE SEQUENCE</scope>
    <source>
        <strain evidence="1">AZ414A</strain>
    </source>
</reference>
<keyword evidence="2" id="KW-1185">Reference proteome</keyword>
<evidence type="ECO:0000313" key="2">
    <source>
        <dbReference type="Proteomes" id="UP000789706"/>
    </source>
</evidence>
<proteinExistence type="predicted"/>
<accession>A0A9N9C8A7</accession>
<comment type="caution">
    <text evidence="1">The sequence shown here is derived from an EMBL/GenBank/DDBJ whole genome shotgun (WGS) entry which is preliminary data.</text>
</comment>
<dbReference type="EMBL" id="CAJVPK010001607">
    <property type="protein sequence ID" value="CAG8592761.1"/>
    <property type="molecule type" value="Genomic_DNA"/>
</dbReference>